<keyword evidence="2 5" id="KW-0812">Transmembrane</keyword>
<feature type="transmembrane region" description="Helical" evidence="5">
    <location>
        <begin position="473"/>
        <end position="504"/>
    </location>
</feature>
<protein>
    <submittedName>
        <fullName evidence="7">STAS domain-containing protein</fullName>
    </submittedName>
</protein>
<evidence type="ECO:0000259" key="6">
    <source>
        <dbReference type="PROSITE" id="PS50801"/>
    </source>
</evidence>
<evidence type="ECO:0000256" key="4">
    <source>
        <dbReference type="ARBA" id="ARBA00023136"/>
    </source>
</evidence>
<proteinExistence type="predicted"/>
<keyword evidence="4 5" id="KW-0472">Membrane</keyword>
<evidence type="ECO:0000256" key="5">
    <source>
        <dbReference type="SAM" id="Phobius"/>
    </source>
</evidence>
<evidence type="ECO:0000313" key="7">
    <source>
        <dbReference type="WBParaSite" id="Smp_267180.2"/>
    </source>
</evidence>
<dbReference type="InterPro" id="IPR036513">
    <property type="entry name" value="STAS_dom_sf"/>
</dbReference>
<evidence type="ECO:0000256" key="2">
    <source>
        <dbReference type="ARBA" id="ARBA00022692"/>
    </source>
</evidence>
<dbReference type="SUPFAM" id="SSF52091">
    <property type="entry name" value="SpoIIaa-like"/>
    <property type="match status" value="1"/>
</dbReference>
<feature type="transmembrane region" description="Helical" evidence="5">
    <location>
        <begin position="84"/>
        <end position="104"/>
    </location>
</feature>
<dbReference type="InterPro" id="IPR002645">
    <property type="entry name" value="STAS_dom"/>
</dbReference>
<keyword evidence="3 5" id="KW-1133">Transmembrane helix</keyword>
<evidence type="ECO:0000256" key="3">
    <source>
        <dbReference type="ARBA" id="ARBA00022989"/>
    </source>
</evidence>
<dbReference type="NCBIfam" id="TIGR00815">
    <property type="entry name" value="sulP"/>
    <property type="match status" value="1"/>
</dbReference>
<dbReference type="InterPro" id="IPR011547">
    <property type="entry name" value="SLC26A/SulP_dom"/>
</dbReference>
<feature type="transmembrane region" description="Helical" evidence="5">
    <location>
        <begin position="110"/>
        <end position="126"/>
    </location>
</feature>
<dbReference type="GO" id="GO:0016020">
    <property type="term" value="C:membrane"/>
    <property type="evidence" value="ECO:0007669"/>
    <property type="project" value="UniProtKB-SubCell"/>
</dbReference>
<dbReference type="PANTHER" id="PTHR11814">
    <property type="entry name" value="SULFATE TRANSPORTER"/>
    <property type="match status" value="1"/>
</dbReference>
<feature type="transmembrane region" description="Helical" evidence="5">
    <location>
        <begin position="57"/>
        <end position="77"/>
    </location>
</feature>
<dbReference type="WBParaSite" id="Smp_267180.2">
    <property type="protein sequence ID" value="Smp_267180.2"/>
    <property type="gene ID" value="Smp_267180"/>
</dbReference>
<name>A0A5K4F4T1_SCHMA</name>
<dbReference type="Pfam" id="PF00916">
    <property type="entry name" value="Sulfate_transp"/>
    <property type="match status" value="1"/>
</dbReference>
<dbReference type="Pfam" id="PF01740">
    <property type="entry name" value="STAS"/>
    <property type="match status" value="1"/>
</dbReference>
<comment type="subcellular location">
    <subcellularLocation>
        <location evidence="1">Membrane</location>
        <topology evidence="1">Multi-pass membrane protein</topology>
    </subcellularLocation>
</comment>
<evidence type="ECO:0000256" key="1">
    <source>
        <dbReference type="ARBA" id="ARBA00004141"/>
    </source>
</evidence>
<dbReference type="InParanoid" id="A0A5K4F4T1"/>
<reference evidence="7" key="1">
    <citation type="submission" date="2019-11" db="UniProtKB">
        <authorList>
            <consortium name="WormBaseParasite"/>
        </authorList>
    </citation>
    <scope>IDENTIFICATION</scope>
    <source>
        <strain evidence="7">Puerto Rican</strain>
    </source>
</reference>
<accession>A0A5K4F4T1</accession>
<feature type="transmembrane region" description="Helical" evidence="5">
    <location>
        <begin position="261"/>
        <end position="281"/>
    </location>
</feature>
<feature type="transmembrane region" description="Helical" evidence="5">
    <location>
        <begin position="178"/>
        <end position="207"/>
    </location>
</feature>
<dbReference type="PROSITE" id="PS50801">
    <property type="entry name" value="STAS"/>
    <property type="match status" value="1"/>
</dbReference>
<feature type="transmembrane region" description="Helical" evidence="5">
    <location>
        <begin position="293"/>
        <end position="311"/>
    </location>
</feature>
<sequence length="781" mass="87544">MSIGDEDADNLLPERKYSVTREIYNMDKFLQHYPKSPEVHKAFSPYKVLKSCTCSKFVGVLSFIFPFYSVLAPFYNLQSFVSDLIAGLTLAIVHIPQGMAYGVLAGVKPINGLYTSFFPALVYFVFGTSRHVSIGTFSVVSLLTADPVDRLTSLFDVNNRSLEKYNVYNGKQIDDFRLTVVITVCILTGLFQVALGVLRLGVLVVYISEPLLSGFTCASAVHVFTSQLNGLFGIQLNRATGPFRIFYIINNFIHIIKETNLVTLLISIICIIIIWCFKHLINPKVSSKLHFTIPIELIVLTAGTIISKFGLLNQRYGVSIVGEIPVGLPSPMLPDIRLVPEVLMESVIVSFVSLATTISLVKLYAKKGGYDVGYTQELNALGLSNVISGFFRCQPSSGALARTSVACNVGMCSQIASLVSCCILLLVITVIGQFLRTVPKCVLSSIIVVSLESIFLQIMDLRALYRASIYDMLIWLVTFMATVFIDVPIGLLTGLCFSLLTVLYRTQSTYYYELGQIPNTNIYVDLNRHDEAVKLPGIIILKYGGPLYYANSESFQNWINQMTNIDPHKVIKQRQRIKQQLERKQQQQLYKENPNQYQYGRQNLLPFMESLIRRVQFRKKKDSDKCPHPLELSTDTNCNKNDNDLTSQLKFIILDISSWIYLDVVGMRTVTDIIKSYAELDIRILFTLCDPQIYTVLISDNLTLSQIQHNSFISIHDAVIYCQSILSTTITNNNSSKDPTEEKTINLSITNIPSVLMMCSFFNLNSFFLSLSSSSSSSSSS</sequence>
<organism evidence="7">
    <name type="scientific">Schistosoma mansoni</name>
    <name type="common">Blood fluke</name>
    <dbReference type="NCBI Taxonomy" id="6183"/>
    <lineage>
        <taxon>Eukaryota</taxon>
        <taxon>Metazoa</taxon>
        <taxon>Spiralia</taxon>
        <taxon>Lophotrochozoa</taxon>
        <taxon>Platyhelminthes</taxon>
        <taxon>Trematoda</taxon>
        <taxon>Digenea</taxon>
        <taxon>Strigeidida</taxon>
        <taxon>Schistosomatoidea</taxon>
        <taxon>Schistosomatidae</taxon>
        <taxon>Schistosoma</taxon>
    </lineage>
</organism>
<dbReference type="InterPro" id="IPR001902">
    <property type="entry name" value="SLC26A/SulP_fam"/>
</dbReference>
<dbReference type="GO" id="GO:0055085">
    <property type="term" value="P:transmembrane transport"/>
    <property type="evidence" value="ECO:0007669"/>
    <property type="project" value="InterPro"/>
</dbReference>
<feature type="transmembrane region" description="Helical" evidence="5">
    <location>
        <begin position="442"/>
        <end position="461"/>
    </location>
</feature>
<dbReference type="FunCoup" id="A0A5K4F4T1">
    <property type="interactions" value="104"/>
</dbReference>
<dbReference type="AlphaFoldDB" id="A0A5K4F4T1"/>
<feature type="transmembrane region" description="Helical" evidence="5">
    <location>
        <begin position="415"/>
        <end position="436"/>
    </location>
</feature>
<dbReference type="STRING" id="6183.A0A5K4F4T1"/>
<dbReference type="Gene3D" id="3.30.750.24">
    <property type="entry name" value="STAS domain"/>
    <property type="match status" value="1"/>
</dbReference>
<feature type="domain" description="STAS" evidence="6">
    <location>
        <begin position="528"/>
        <end position="722"/>
    </location>
</feature>